<dbReference type="PANTHER" id="PTHR11530">
    <property type="entry name" value="D-AMINO ACID OXIDASE"/>
    <property type="match status" value="1"/>
</dbReference>
<organism evidence="11 12">
    <name type="scientific">Cryobacterium psychrophilum</name>
    <dbReference type="NCBI Taxonomy" id="41988"/>
    <lineage>
        <taxon>Bacteria</taxon>
        <taxon>Bacillati</taxon>
        <taxon>Actinomycetota</taxon>
        <taxon>Actinomycetes</taxon>
        <taxon>Micrococcales</taxon>
        <taxon>Microbacteriaceae</taxon>
        <taxon>Cryobacterium</taxon>
    </lineage>
</organism>
<dbReference type="GO" id="GO:0005737">
    <property type="term" value="C:cytoplasm"/>
    <property type="evidence" value="ECO:0007669"/>
    <property type="project" value="TreeGrafter"/>
</dbReference>
<evidence type="ECO:0000256" key="6">
    <source>
        <dbReference type="ARBA" id="ARBA00039101"/>
    </source>
</evidence>
<feature type="binding site" evidence="9">
    <location>
        <position position="291"/>
    </location>
    <ligand>
        <name>D-dopa</name>
        <dbReference type="ChEBI" id="CHEBI:149689"/>
    </ligand>
</feature>
<dbReference type="EC" id="1.4.3.3" evidence="6"/>
<evidence type="ECO:0000256" key="8">
    <source>
        <dbReference type="ARBA" id="ARBA00049547"/>
    </source>
</evidence>
<evidence type="ECO:0000313" key="11">
    <source>
        <dbReference type="EMBL" id="TFD75865.1"/>
    </source>
</evidence>
<dbReference type="Proteomes" id="UP000298218">
    <property type="component" value="Unassembled WGS sequence"/>
</dbReference>
<evidence type="ECO:0000313" key="12">
    <source>
        <dbReference type="Proteomes" id="UP000298218"/>
    </source>
</evidence>
<dbReference type="PIRSF" id="PIRSF000189">
    <property type="entry name" value="D-aa_oxidase"/>
    <property type="match status" value="1"/>
</dbReference>
<feature type="binding site" evidence="9">
    <location>
        <begin position="41"/>
        <end position="43"/>
    </location>
    <ligand>
        <name>FAD</name>
        <dbReference type="ChEBI" id="CHEBI:57692"/>
    </ligand>
</feature>
<feature type="binding site" evidence="9">
    <location>
        <position position="210"/>
    </location>
    <ligand>
        <name>D-dopa</name>
        <dbReference type="ChEBI" id="CHEBI:149689"/>
    </ligand>
</feature>
<evidence type="ECO:0000256" key="3">
    <source>
        <dbReference type="ARBA" id="ARBA00022630"/>
    </source>
</evidence>
<feature type="binding site" evidence="9">
    <location>
        <position position="265"/>
    </location>
    <ligand>
        <name>D-dopa</name>
        <dbReference type="ChEBI" id="CHEBI:149689"/>
    </ligand>
</feature>
<dbReference type="AlphaFoldDB" id="A0A4Y8KKI0"/>
<keyword evidence="4 9" id="KW-0274">FAD</keyword>
<comment type="catalytic activity">
    <reaction evidence="8">
        <text>a D-alpha-amino acid + O2 + H2O = a 2-oxocarboxylate + H2O2 + NH4(+)</text>
        <dbReference type="Rhea" id="RHEA:21816"/>
        <dbReference type="ChEBI" id="CHEBI:15377"/>
        <dbReference type="ChEBI" id="CHEBI:15379"/>
        <dbReference type="ChEBI" id="CHEBI:16240"/>
        <dbReference type="ChEBI" id="CHEBI:28938"/>
        <dbReference type="ChEBI" id="CHEBI:35179"/>
        <dbReference type="ChEBI" id="CHEBI:59871"/>
        <dbReference type="EC" id="1.4.3.3"/>
    </reaction>
    <physiologicalReaction direction="left-to-right" evidence="8">
        <dbReference type="Rhea" id="RHEA:21817"/>
    </physiologicalReaction>
</comment>
<dbReference type="InterPro" id="IPR006076">
    <property type="entry name" value="FAD-dep_OxRdtase"/>
</dbReference>
<accession>A0A4Y8KKI0</accession>
<proteinExistence type="inferred from homology"/>
<dbReference type="GO" id="GO:0019478">
    <property type="term" value="P:D-amino acid catabolic process"/>
    <property type="evidence" value="ECO:0007669"/>
    <property type="project" value="TreeGrafter"/>
</dbReference>
<dbReference type="SUPFAM" id="SSF51971">
    <property type="entry name" value="Nucleotide-binding domain"/>
    <property type="match status" value="1"/>
</dbReference>
<evidence type="ECO:0000256" key="9">
    <source>
        <dbReference type="PIRSR" id="PIRSR000189-1"/>
    </source>
</evidence>
<evidence type="ECO:0000259" key="10">
    <source>
        <dbReference type="Pfam" id="PF01266"/>
    </source>
</evidence>
<comment type="caution">
    <text evidence="11">The sequence shown here is derived from an EMBL/GenBank/DDBJ whole genome shotgun (WGS) entry which is preliminary data.</text>
</comment>
<name>A0A4Y8KKI0_9MICO</name>
<evidence type="ECO:0000256" key="4">
    <source>
        <dbReference type="ARBA" id="ARBA00022827"/>
    </source>
</evidence>
<feature type="domain" description="FAD dependent oxidoreductase" evidence="10">
    <location>
        <begin position="2"/>
        <end position="306"/>
    </location>
</feature>
<feature type="binding site" evidence="9">
    <location>
        <position position="150"/>
    </location>
    <ligand>
        <name>FAD</name>
        <dbReference type="ChEBI" id="CHEBI:57692"/>
    </ligand>
</feature>
<keyword evidence="5" id="KW-0560">Oxidoreductase</keyword>
<gene>
    <name evidence="11" type="ORF">E3T53_14780</name>
</gene>
<dbReference type="Gene3D" id="3.40.50.720">
    <property type="entry name" value="NAD(P)-binding Rossmann-like Domain"/>
    <property type="match status" value="1"/>
</dbReference>
<dbReference type="GO" id="GO:0071949">
    <property type="term" value="F:FAD binding"/>
    <property type="evidence" value="ECO:0007669"/>
    <property type="project" value="InterPro"/>
</dbReference>
<dbReference type="Gene3D" id="3.30.9.10">
    <property type="entry name" value="D-Amino Acid Oxidase, subunit A, domain 2"/>
    <property type="match status" value="1"/>
</dbReference>
<reference evidence="11 12" key="1">
    <citation type="submission" date="2019-03" db="EMBL/GenBank/DDBJ databases">
        <title>Genomics of glacier-inhabiting Cryobacterium strains.</title>
        <authorList>
            <person name="Liu Q."/>
            <person name="Xin Y.-H."/>
        </authorList>
    </citation>
    <scope>NUCLEOTIDE SEQUENCE [LARGE SCALE GENOMIC DNA]</scope>
    <source>
        <strain evidence="11 12">CGMCC 1.4292</strain>
    </source>
</reference>
<evidence type="ECO:0000256" key="1">
    <source>
        <dbReference type="ARBA" id="ARBA00001974"/>
    </source>
</evidence>
<comment type="similarity">
    <text evidence="2">Belongs to the DAMOX/DASOX family.</text>
</comment>
<protein>
    <recommendedName>
        <fullName evidence="7">D-amino-acid oxidase</fullName>
        <ecNumber evidence="6">1.4.3.3</ecNumber>
    </recommendedName>
</protein>
<evidence type="ECO:0000256" key="7">
    <source>
        <dbReference type="ARBA" id="ARBA00039751"/>
    </source>
</evidence>
<comment type="cofactor">
    <cofactor evidence="1 9">
        <name>FAD</name>
        <dbReference type="ChEBI" id="CHEBI:57692"/>
    </cofactor>
</comment>
<dbReference type="SUPFAM" id="SSF54373">
    <property type="entry name" value="FAD-linked reductases, C-terminal domain"/>
    <property type="match status" value="1"/>
</dbReference>
<feature type="binding site" evidence="9">
    <location>
        <begin position="290"/>
        <end position="295"/>
    </location>
    <ligand>
        <name>FAD</name>
        <dbReference type="ChEBI" id="CHEBI:57692"/>
    </ligand>
</feature>
<keyword evidence="3" id="KW-0285">Flavoprotein</keyword>
<dbReference type="EMBL" id="SOHQ01000042">
    <property type="protein sequence ID" value="TFD75865.1"/>
    <property type="molecule type" value="Genomic_DNA"/>
</dbReference>
<evidence type="ECO:0000256" key="2">
    <source>
        <dbReference type="ARBA" id="ARBA00006730"/>
    </source>
</evidence>
<dbReference type="GO" id="GO:0003884">
    <property type="term" value="F:D-amino-acid oxidase activity"/>
    <property type="evidence" value="ECO:0007669"/>
    <property type="project" value="UniProtKB-EC"/>
</dbReference>
<dbReference type="Pfam" id="PF01266">
    <property type="entry name" value="DAO"/>
    <property type="match status" value="1"/>
</dbReference>
<dbReference type="OrthoDB" id="246701at2"/>
<evidence type="ECO:0000256" key="5">
    <source>
        <dbReference type="ARBA" id="ARBA00023002"/>
    </source>
</evidence>
<dbReference type="InterPro" id="IPR023209">
    <property type="entry name" value="DAO"/>
</dbReference>
<dbReference type="PANTHER" id="PTHR11530:SF11">
    <property type="entry name" value="D-ASPARTATE OXIDASE"/>
    <property type="match status" value="1"/>
</dbReference>
<sequence length="327" mass="34762">MTVIGGGVIGLTCALQLARSGYAVTVVAAEASEDTCSAVSAALWLPFEAAPKAAVIGWSRESFGYFAALSLDSDSGVTMNEGIALYRSEPHQDWWTAALEDSRDARPDELLGGAAAGTVCTMPFVKMPLYLPWLQEQCRAAGIRFVRERVQTLHGFAPDSDCIVVAAGLGSAELMADEEMTPIRGQVVRLSNPGLTDWILDDENPHGMLYIFPRGEDVICGGTTESGSWNTEEDPATTEAILRRARALVPALEDAEVLNAKVGLRPFRSATRVETAQQAGRTVVTCYGHGGAGVTMSWGCADEVVRLVRAEAGPPAGGYPAKPIYTP</sequence>
<keyword evidence="12" id="KW-1185">Reference proteome</keyword>